<keyword evidence="2" id="KW-1185">Reference proteome</keyword>
<reference evidence="1 2" key="1">
    <citation type="submission" date="2020-03" db="EMBL/GenBank/DDBJ databases">
        <title>Dissostichus mawsoni Genome sequencing and assembly.</title>
        <authorList>
            <person name="Park H."/>
        </authorList>
    </citation>
    <scope>NUCLEOTIDE SEQUENCE [LARGE SCALE GENOMIC DNA]</scope>
    <source>
        <strain evidence="1">DM0001</strain>
        <tissue evidence="1">Muscle</tissue>
    </source>
</reference>
<comment type="caution">
    <text evidence="1">The sequence shown here is derived from an EMBL/GenBank/DDBJ whole genome shotgun (WGS) entry which is preliminary data.</text>
</comment>
<dbReference type="EMBL" id="JAAKFY010000022">
    <property type="protein sequence ID" value="KAF3838081.1"/>
    <property type="molecule type" value="Genomic_DNA"/>
</dbReference>
<name>A0A7J5XM90_DISMA</name>
<protein>
    <submittedName>
        <fullName evidence="1">Uncharacterized protein</fullName>
    </submittedName>
</protein>
<evidence type="ECO:0000313" key="2">
    <source>
        <dbReference type="Proteomes" id="UP000518266"/>
    </source>
</evidence>
<evidence type="ECO:0000313" key="1">
    <source>
        <dbReference type="EMBL" id="KAF3838081.1"/>
    </source>
</evidence>
<dbReference type="AlphaFoldDB" id="A0A7J5XM90"/>
<dbReference type="Proteomes" id="UP000518266">
    <property type="component" value="Unassembled WGS sequence"/>
</dbReference>
<sequence length="68" mass="7886">MASKQLNEWLEVGKALTDELANKAKTKEKNARIKCFLEEEGPGWETSTPTYKRESIWSVKYNLVLVFH</sequence>
<gene>
    <name evidence="1" type="ORF">F7725_009849</name>
</gene>
<proteinExistence type="predicted"/>
<organism evidence="1 2">
    <name type="scientific">Dissostichus mawsoni</name>
    <name type="common">Antarctic cod</name>
    <dbReference type="NCBI Taxonomy" id="36200"/>
    <lineage>
        <taxon>Eukaryota</taxon>
        <taxon>Metazoa</taxon>
        <taxon>Chordata</taxon>
        <taxon>Craniata</taxon>
        <taxon>Vertebrata</taxon>
        <taxon>Euteleostomi</taxon>
        <taxon>Actinopterygii</taxon>
        <taxon>Neopterygii</taxon>
        <taxon>Teleostei</taxon>
        <taxon>Neoteleostei</taxon>
        <taxon>Acanthomorphata</taxon>
        <taxon>Eupercaria</taxon>
        <taxon>Perciformes</taxon>
        <taxon>Notothenioidei</taxon>
        <taxon>Nototheniidae</taxon>
        <taxon>Dissostichus</taxon>
    </lineage>
</organism>
<accession>A0A7J5XM90</accession>